<dbReference type="Proteomes" id="UP000323917">
    <property type="component" value="Chromosome"/>
</dbReference>
<keyword evidence="2" id="KW-1185">Reference proteome</keyword>
<evidence type="ECO:0000313" key="1">
    <source>
        <dbReference type="EMBL" id="QEG36871.1"/>
    </source>
</evidence>
<dbReference type="KEGG" id="bgok:Pr1d_42080"/>
<organism evidence="1 2">
    <name type="scientific">Bythopirellula goksoeyrii</name>
    <dbReference type="NCBI Taxonomy" id="1400387"/>
    <lineage>
        <taxon>Bacteria</taxon>
        <taxon>Pseudomonadati</taxon>
        <taxon>Planctomycetota</taxon>
        <taxon>Planctomycetia</taxon>
        <taxon>Pirellulales</taxon>
        <taxon>Lacipirellulaceae</taxon>
        <taxon>Bythopirellula</taxon>
    </lineage>
</organism>
<gene>
    <name evidence="1" type="ORF">Pr1d_42080</name>
</gene>
<proteinExistence type="predicted"/>
<dbReference type="OrthoDB" id="281973at2"/>
<dbReference type="EMBL" id="CP042913">
    <property type="protein sequence ID" value="QEG36871.1"/>
    <property type="molecule type" value="Genomic_DNA"/>
</dbReference>
<reference evidence="1 2" key="1">
    <citation type="submission" date="2019-08" db="EMBL/GenBank/DDBJ databases">
        <title>Deep-cultivation of Planctomycetes and their phenomic and genomic characterization uncovers novel biology.</title>
        <authorList>
            <person name="Wiegand S."/>
            <person name="Jogler M."/>
            <person name="Boedeker C."/>
            <person name="Pinto D."/>
            <person name="Vollmers J."/>
            <person name="Rivas-Marin E."/>
            <person name="Kohn T."/>
            <person name="Peeters S.H."/>
            <person name="Heuer A."/>
            <person name="Rast P."/>
            <person name="Oberbeckmann S."/>
            <person name="Bunk B."/>
            <person name="Jeske O."/>
            <person name="Meyerdierks A."/>
            <person name="Storesund J.E."/>
            <person name="Kallscheuer N."/>
            <person name="Luecker S."/>
            <person name="Lage O.M."/>
            <person name="Pohl T."/>
            <person name="Merkel B.J."/>
            <person name="Hornburger P."/>
            <person name="Mueller R.-W."/>
            <person name="Bruemmer F."/>
            <person name="Labrenz M."/>
            <person name="Spormann A.M."/>
            <person name="Op den Camp H."/>
            <person name="Overmann J."/>
            <person name="Amann R."/>
            <person name="Jetten M.S.M."/>
            <person name="Mascher T."/>
            <person name="Medema M.H."/>
            <person name="Devos D.P."/>
            <person name="Kaster A.-K."/>
            <person name="Ovreas L."/>
            <person name="Rohde M."/>
            <person name="Galperin M.Y."/>
            <person name="Jogler C."/>
        </authorList>
    </citation>
    <scope>NUCLEOTIDE SEQUENCE [LARGE SCALE GENOMIC DNA]</scope>
    <source>
        <strain evidence="1 2">Pr1d</strain>
    </source>
</reference>
<sequence>MSDTIQTTAQQWQAFFQEWPESIPRRGIVTNSLNEATPFKAFMLKGTMVLLERTNPDAMGGRFILMSFASIDSVKIVDPLKESDATAAGFVGKFAKM</sequence>
<dbReference type="RefSeq" id="WP_148075170.1">
    <property type="nucleotide sequence ID" value="NZ_CP042913.1"/>
</dbReference>
<dbReference type="AlphaFoldDB" id="A0A5B9QRX8"/>
<evidence type="ECO:0000313" key="2">
    <source>
        <dbReference type="Proteomes" id="UP000323917"/>
    </source>
</evidence>
<name>A0A5B9QRX8_9BACT</name>
<protein>
    <submittedName>
        <fullName evidence="1">Uncharacterized protein</fullName>
    </submittedName>
</protein>
<accession>A0A5B9QRX8</accession>